<dbReference type="InterPro" id="IPR027417">
    <property type="entry name" value="P-loop_NTPase"/>
</dbReference>
<dbReference type="Gene3D" id="1.10.8.60">
    <property type="match status" value="1"/>
</dbReference>
<dbReference type="STRING" id="74969.FAD_0327"/>
<dbReference type="CDD" id="cd08768">
    <property type="entry name" value="Cdc6_C"/>
    <property type="match status" value="1"/>
</dbReference>
<evidence type="ECO:0000313" key="8">
    <source>
        <dbReference type="EMBL" id="ARD84249.1"/>
    </source>
</evidence>
<dbReference type="EMBL" id="CP015363">
    <property type="protein sequence ID" value="ARD84249.1"/>
    <property type="molecule type" value="Genomic_DNA"/>
</dbReference>
<feature type="binding site" evidence="5">
    <location>
        <begin position="65"/>
        <end position="69"/>
    </location>
    <ligand>
        <name>ATP</name>
        <dbReference type="ChEBI" id="CHEBI:30616"/>
    </ligand>
</feature>
<dbReference type="NCBIfam" id="NF001625">
    <property type="entry name" value="PRK00411.1-3"/>
    <property type="match status" value="1"/>
</dbReference>
<dbReference type="PANTHER" id="PTHR10763:SF26">
    <property type="entry name" value="CELL DIVISION CONTROL PROTEIN 6 HOMOLOG"/>
    <property type="match status" value="1"/>
</dbReference>
<feature type="binding site" evidence="5">
    <location>
        <position position="206"/>
    </location>
    <ligand>
        <name>ATP</name>
        <dbReference type="ChEBI" id="CHEBI:30616"/>
    </ligand>
</feature>
<keyword evidence="8" id="KW-0131">Cell cycle</keyword>
<dbReference type="SUPFAM" id="SSF52540">
    <property type="entry name" value="P-loop containing nucleoside triphosphate hydrolases"/>
    <property type="match status" value="1"/>
</dbReference>
<feature type="binding site" evidence="5">
    <location>
        <position position="218"/>
    </location>
    <ligand>
        <name>ATP</name>
        <dbReference type="ChEBI" id="CHEBI:30616"/>
    </ligand>
</feature>
<comment type="similarity">
    <text evidence="1 5">Belongs to the CDC6/cdc18 family.</text>
</comment>
<dbReference type="InterPro" id="IPR036390">
    <property type="entry name" value="WH_DNA-bd_sf"/>
</dbReference>
<dbReference type="Pfam" id="PF09079">
    <property type="entry name" value="WHD_Cdc6"/>
    <property type="match status" value="1"/>
</dbReference>
<dbReference type="InterPro" id="IPR014277">
    <property type="entry name" value="Orc1/Cdc6_arc"/>
</dbReference>
<dbReference type="InterPro" id="IPR036388">
    <property type="entry name" value="WH-like_DNA-bd_sf"/>
</dbReference>
<dbReference type="Gene3D" id="1.10.10.10">
    <property type="entry name" value="Winged helix-like DNA-binding domain superfamily/Winged helix DNA-binding domain"/>
    <property type="match status" value="1"/>
</dbReference>
<dbReference type="InterPro" id="IPR015163">
    <property type="entry name" value="Cdc6_C"/>
</dbReference>
<dbReference type="Pfam" id="PF22703">
    <property type="entry name" value="Cdc6_lid"/>
    <property type="match status" value="1"/>
</dbReference>
<protein>
    <recommendedName>
        <fullName evidence="5">ORC1-type DNA replication protein</fullName>
    </recommendedName>
</protein>
<dbReference type="HAMAP" id="MF_01407">
    <property type="entry name" value="ORC1_type_DNA_replic_protein"/>
    <property type="match status" value="1"/>
</dbReference>
<dbReference type="Gene3D" id="3.40.50.300">
    <property type="entry name" value="P-loop containing nucleotide triphosphate hydrolases"/>
    <property type="match status" value="1"/>
</dbReference>
<dbReference type="GO" id="GO:0006260">
    <property type="term" value="P:DNA replication"/>
    <property type="evidence" value="ECO:0007669"/>
    <property type="project" value="UniProtKB-UniRule"/>
</dbReference>
<name>A0A1V0N2B4_9ARCH</name>
<keyword evidence="4 5" id="KW-0067">ATP-binding</keyword>
<evidence type="ECO:0000256" key="1">
    <source>
        <dbReference type="ARBA" id="ARBA00006184"/>
    </source>
</evidence>
<keyword evidence="9" id="KW-1185">Reference proteome</keyword>
<dbReference type="GO" id="GO:0005524">
    <property type="term" value="F:ATP binding"/>
    <property type="evidence" value="ECO:0007669"/>
    <property type="project" value="UniProtKB-UniRule"/>
</dbReference>
<dbReference type="PANTHER" id="PTHR10763">
    <property type="entry name" value="CELL DIVISION CONTROL PROTEIN 6-RELATED"/>
    <property type="match status" value="1"/>
</dbReference>
<keyword evidence="8" id="KW-0132">Cell division</keyword>
<dbReference type="OrthoDB" id="195574at2157"/>
<evidence type="ECO:0000259" key="7">
    <source>
        <dbReference type="SMART" id="SM01074"/>
    </source>
</evidence>
<dbReference type="CDD" id="cd00009">
    <property type="entry name" value="AAA"/>
    <property type="match status" value="1"/>
</dbReference>
<dbReference type="Proteomes" id="UP000192050">
    <property type="component" value="Chromosome"/>
</dbReference>
<dbReference type="NCBIfam" id="TIGR02928">
    <property type="entry name" value="orc1/cdc6 family replication initiation protein"/>
    <property type="match status" value="1"/>
</dbReference>
<dbReference type="GeneID" id="16025491"/>
<proteinExistence type="inferred from homology"/>
<organism evidence="8 9">
    <name type="scientific">Ferroplasma acidiphilum</name>
    <dbReference type="NCBI Taxonomy" id="74969"/>
    <lineage>
        <taxon>Archaea</taxon>
        <taxon>Methanobacteriati</taxon>
        <taxon>Thermoplasmatota</taxon>
        <taxon>Thermoplasmata</taxon>
        <taxon>Thermoplasmatales</taxon>
        <taxon>Ferroplasmaceae</taxon>
        <taxon>Ferroplasma</taxon>
    </lineage>
</organism>
<dbReference type="RefSeq" id="WP_009887345.1">
    <property type="nucleotide sequence ID" value="NZ_CP015363.1"/>
</dbReference>
<dbReference type="InterPro" id="IPR003593">
    <property type="entry name" value="AAA+_ATPase"/>
</dbReference>
<feature type="domain" description="AAA+ ATPase" evidence="6">
    <location>
        <begin position="53"/>
        <end position="197"/>
    </location>
</feature>
<evidence type="ECO:0000313" key="9">
    <source>
        <dbReference type="Proteomes" id="UP000192050"/>
    </source>
</evidence>
<reference evidence="8 9" key="1">
    <citation type="submission" date="2011-10" db="EMBL/GenBank/DDBJ databases">
        <title>Metabolic and evolutionary patterns in the extreme acidophile Ferroplasma acidiphilum.</title>
        <authorList>
            <person name="Golyshina O.V."/>
            <person name="Kozyavkin S.A."/>
            <person name="Tatusov R.L."/>
            <person name="Slesarev A.I."/>
            <person name="Golyshin P.N."/>
        </authorList>
    </citation>
    <scope>NUCLEOTIDE SEQUENCE [LARGE SCALE GENOMIC DNA]</scope>
    <source>
        <strain evidence="9">Y</strain>
    </source>
</reference>
<evidence type="ECO:0000256" key="5">
    <source>
        <dbReference type="HAMAP-Rule" id="MF_01407"/>
    </source>
</evidence>
<dbReference type="GO" id="GO:0051301">
    <property type="term" value="P:cell division"/>
    <property type="evidence" value="ECO:0007669"/>
    <property type="project" value="UniProtKB-KW"/>
</dbReference>
<accession>A0A1V0N2B4</accession>
<evidence type="ECO:0000256" key="3">
    <source>
        <dbReference type="ARBA" id="ARBA00022741"/>
    </source>
</evidence>
<evidence type="ECO:0000256" key="2">
    <source>
        <dbReference type="ARBA" id="ARBA00022705"/>
    </source>
</evidence>
<evidence type="ECO:0000259" key="6">
    <source>
        <dbReference type="SMART" id="SM00382"/>
    </source>
</evidence>
<dbReference type="SUPFAM" id="SSF46785">
    <property type="entry name" value="Winged helix' DNA-binding domain"/>
    <property type="match status" value="1"/>
</dbReference>
<gene>
    <name evidence="8" type="primary">cdc6-1</name>
    <name evidence="8" type="ORF">FAD_0327</name>
</gene>
<dbReference type="InterPro" id="IPR003959">
    <property type="entry name" value="ATPase_AAA_core"/>
</dbReference>
<dbReference type="InterPro" id="IPR050311">
    <property type="entry name" value="ORC1/CDC6"/>
</dbReference>
<feature type="domain" description="Cdc6 C-terminal" evidence="7">
    <location>
        <begin position="301"/>
        <end position="383"/>
    </location>
</feature>
<dbReference type="KEGG" id="fai:FAD_0327"/>
<dbReference type="SMART" id="SM01074">
    <property type="entry name" value="Cdc6_C"/>
    <property type="match status" value="1"/>
</dbReference>
<evidence type="ECO:0000256" key="4">
    <source>
        <dbReference type="ARBA" id="ARBA00022840"/>
    </source>
</evidence>
<dbReference type="AlphaFoldDB" id="A0A1V0N2B4"/>
<dbReference type="InterPro" id="IPR055237">
    <property type="entry name" value="Cdc6_lid"/>
</dbReference>
<keyword evidence="2 5" id="KW-0235">DNA replication</keyword>
<sequence>MDNPFIKYNKSNDYVVGDLKKLSSSYIPDNFPHREKQIDSIARVLSSIVTGGLSSNLLLYGKSGSGKTSSVIYVTGMLKETLKGNINIIYINCEIYDSQYSILVYLTNAINSGDAPIPILGLPQDKIYFELVKRLNKSGRYTVIILDEIDKLIQKSGSDALYVLLKIMADSNTSLIGITNDASFVNALDARVQSRLNQESIIFPPYNAMELRDILNFRVSGIIKDGFITEASINLCAALGAQEHGDARKSIDLLRIAIDSALKDGKDCVTIDDVYLARDRFEMNVLKESIRTLPIHSKMVLLSACLTQETDADLSVTGEIYENYGNICTELGFQPLTMRRISDLLSDLEDTGLLTTNTRSLGRYGRMKFIRVMGSIQNVKGYTLEDPAFVNFQGSKIVRQSKLRTNFDAYVETYKNGDFDNK</sequence>
<comment type="function">
    <text evidence="5">Involved in regulation of DNA replication.</text>
</comment>
<dbReference type="SMART" id="SM00382">
    <property type="entry name" value="AAA"/>
    <property type="match status" value="1"/>
</dbReference>
<keyword evidence="3 5" id="KW-0547">Nucleotide-binding</keyword>
<dbReference type="Pfam" id="PF00004">
    <property type="entry name" value="AAA"/>
    <property type="match status" value="1"/>
</dbReference>